<feature type="transmembrane region" description="Helical" evidence="7">
    <location>
        <begin position="133"/>
        <end position="156"/>
    </location>
</feature>
<evidence type="ECO:0000313" key="10">
    <source>
        <dbReference type="Proteomes" id="UP000830167"/>
    </source>
</evidence>
<dbReference type="Pfam" id="PF00482">
    <property type="entry name" value="T2SSF"/>
    <property type="match status" value="2"/>
</dbReference>
<keyword evidence="3" id="KW-1003">Cell membrane</keyword>
<evidence type="ECO:0000259" key="8">
    <source>
        <dbReference type="Pfam" id="PF00482"/>
    </source>
</evidence>
<reference evidence="9" key="1">
    <citation type="submission" date="2021-12" db="EMBL/GenBank/DDBJ databases">
        <title>Alicyclobacillaceae gen. nov., sp. nov., isolated from chalcocite enrichment system.</title>
        <authorList>
            <person name="Jiang Z."/>
        </authorList>
    </citation>
    <scope>NUCLEOTIDE SEQUENCE</scope>
    <source>
        <strain evidence="9">MYW30-H2</strain>
    </source>
</reference>
<gene>
    <name evidence="9" type="ORF">LSG31_20125</name>
</gene>
<sequence>MKWLAGLAGQGRLLIFRWQQLTQRRIPLSDIVRWTRMFHGLLAAGLPISDCLQTLYRSESLLHPQLTAITGQLLQAIHQGERVSASLHSTRLPALFVHMVQIGEETGELALCLQMMKRHYQQQLEWQRQIRKLLTYPLTILLATCILLSFLAWFVLPQFQSMYQMMGIHVSESLQLALVGIRYGLPAIGVCGIGMLLLCWFRVYQLWQQPQRLAAAFLSACKYPFIRMYLKLWFSVAFAESLGILLQAGVSLSQSLQIMEMSKQQPLLQYFAERFHQSILQGDSPTIAAQSFPFTNDLLAMIQLAEQTGDLAGNFTHAAHVLREEWRDAIGFFIERLQPVFMIVIGGFVGGTVLLVLLPMFQLMSAM</sequence>
<dbReference type="InterPro" id="IPR042094">
    <property type="entry name" value="T2SS_GspF_sf"/>
</dbReference>
<keyword evidence="5 7" id="KW-1133">Transmembrane helix</keyword>
<dbReference type="PANTHER" id="PTHR30012:SF0">
    <property type="entry name" value="TYPE II SECRETION SYSTEM PROTEIN F-RELATED"/>
    <property type="match status" value="1"/>
</dbReference>
<feature type="domain" description="Type II secretion system protein GspF" evidence="8">
    <location>
        <begin position="238"/>
        <end position="359"/>
    </location>
</feature>
<dbReference type="RefSeq" id="WP_347436833.1">
    <property type="nucleotide sequence ID" value="NZ_CP089291.1"/>
</dbReference>
<dbReference type="Gene3D" id="1.20.81.30">
    <property type="entry name" value="Type II secretion system (T2SS), domain F"/>
    <property type="match status" value="2"/>
</dbReference>
<keyword evidence="4 7" id="KW-0812">Transmembrane</keyword>
<dbReference type="InterPro" id="IPR003004">
    <property type="entry name" value="GspF/PilC"/>
</dbReference>
<feature type="transmembrane region" description="Helical" evidence="7">
    <location>
        <begin position="340"/>
        <end position="361"/>
    </location>
</feature>
<name>A0ABY4CL30_9BACL</name>
<dbReference type="EMBL" id="CP089291">
    <property type="protein sequence ID" value="UOF90142.1"/>
    <property type="molecule type" value="Genomic_DNA"/>
</dbReference>
<feature type="domain" description="Type II secretion system protein GspF" evidence="8">
    <location>
        <begin position="34"/>
        <end position="157"/>
    </location>
</feature>
<evidence type="ECO:0000256" key="3">
    <source>
        <dbReference type="ARBA" id="ARBA00022475"/>
    </source>
</evidence>
<evidence type="ECO:0000256" key="1">
    <source>
        <dbReference type="ARBA" id="ARBA00004651"/>
    </source>
</evidence>
<feature type="transmembrane region" description="Helical" evidence="7">
    <location>
        <begin position="236"/>
        <end position="256"/>
    </location>
</feature>
<accession>A0ABY4CL30</accession>
<evidence type="ECO:0000256" key="4">
    <source>
        <dbReference type="ARBA" id="ARBA00022692"/>
    </source>
</evidence>
<evidence type="ECO:0000313" key="9">
    <source>
        <dbReference type="EMBL" id="UOF90142.1"/>
    </source>
</evidence>
<keyword evidence="10" id="KW-1185">Reference proteome</keyword>
<comment type="similarity">
    <text evidence="2">Belongs to the GSP F family.</text>
</comment>
<comment type="subcellular location">
    <subcellularLocation>
        <location evidence="1">Cell membrane</location>
        <topology evidence="1">Multi-pass membrane protein</topology>
    </subcellularLocation>
</comment>
<evidence type="ECO:0000256" key="5">
    <source>
        <dbReference type="ARBA" id="ARBA00022989"/>
    </source>
</evidence>
<evidence type="ECO:0000256" key="6">
    <source>
        <dbReference type="ARBA" id="ARBA00023136"/>
    </source>
</evidence>
<dbReference type="InterPro" id="IPR018076">
    <property type="entry name" value="T2SS_GspF_dom"/>
</dbReference>
<feature type="transmembrane region" description="Helical" evidence="7">
    <location>
        <begin position="176"/>
        <end position="201"/>
    </location>
</feature>
<evidence type="ECO:0000256" key="2">
    <source>
        <dbReference type="ARBA" id="ARBA00005745"/>
    </source>
</evidence>
<protein>
    <submittedName>
        <fullName evidence="9">Type II secretion system F family protein</fullName>
    </submittedName>
</protein>
<dbReference type="Proteomes" id="UP000830167">
    <property type="component" value="Chromosome"/>
</dbReference>
<keyword evidence="6 7" id="KW-0472">Membrane</keyword>
<proteinExistence type="inferred from homology"/>
<evidence type="ECO:0000256" key="7">
    <source>
        <dbReference type="SAM" id="Phobius"/>
    </source>
</evidence>
<dbReference type="PANTHER" id="PTHR30012">
    <property type="entry name" value="GENERAL SECRETION PATHWAY PROTEIN"/>
    <property type="match status" value="1"/>
</dbReference>
<organism evidence="9 10">
    <name type="scientific">Fodinisporobacter ferrooxydans</name>
    <dbReference type="NCBI Taxonomy" id="2901836"/>
    <lineage>
        <taxon>Bacteria</taxon>
        <taxon>Bacillati</taxon>
        <taxon>Bacillota</taxon>
        <taxon>Bacilli</taxon>
        <taxon>Bacillales</taxon>
        <taxon>Alicyclobacillaceae</taxon>
        <taxon>Fodinisporobacter</taxon>
    </lineage>
</organism>